<evidence type="ECO:0000256" key="6">
    <source>
        <dbReference type="ARBA" id="ARBA00023136"/>
    </source>
</evidence>
<dbReference type="PANTHER" id="PTHR38104">
    <property type="match status" value="1"/>
</dbReference>
<dbReference type="InterPro" id="IPR036147">
    <property type="entry name" value="Anti-sigma_E_RseA_N_sf"/>
</dbReference>
<feature type="domain" description="Anti sigma-E protein RseA N-terminal" evidence="8">
    <location>
        <begin position="7"/>
        <end position="78"/>
    </location>
</feature>
<dbReference type="Pfam" id="PF03873">
    <property type="entry name" value="RseA_C"/>
    <property type="match status" value="1"/>
</dbReference>
<evidence type="ECO:0008006" key="11">
    <source>
        <dbReference type="Google" id="ProtNLM"/>
    </source>
</evidence>
<dbReference type="Gene3D" id="1.10.10.880">
    <property type="entry name" value="Anti sigma-E protein RseA, N-terminal domain"/>
    <property type="match status" value="1"/>
</dbReference>
<dbReference type="GO" id="GO:0005886">
    <property type="term" value="C:plasma membrane"/>
    <property type="evidence" value="ECO:0007669"/>
    <property type="project" value="UniProtKB-SubCell"/>
</dbReference>
<keyword evidence="5" id="KW-1133">Transmembrane helix</keyword>
<proteinExistence type="inferred from homology"/>
<evidence type="ECO:0000256" key="2">
    <source>
        <dbReference type="ARBA" id="ARBA00005837"/>
    </source>
</evidence>
<dbReference type="CDD" id="cd16328">
    <property type="entry name" value="RseA_N"/>
    <property type="match status" value="1"/>
</dbReference>
<dbReference type="SUPFAM" id="SSF89069">
    <property type="entry name" value="N-terminal, cytoplasmic domain of anti-sigmaE factor RseA"/>
    <property type="match status" value="1"/>
</dbReference>
<sequence length="199" mass="20920">MRSESLQESLSAFMDGEAGELEIRRVLQATEQDPAVRSTWERYQTARAVMHKEPWQGKIDLSAGIAAALADEPALGTPARKSAGIWQTASKFAVAASVTVAVLVGVRMMNQEATPTQPALAERSAVEQAPVAAPAAAPAAQSGSAVLAGFPATAESAQAVSGWHEERIEGYLRQHAEQGAQTATPHLVPQARAASLDNK</sequence>
<gene>
    <name evidence="10" type="ORF">LCGC14_0030810</name>
</gene>
<dbReference type="EMBL" id="LAZR01000006">
    <property type="protein sequence ID" value="KKO09588.1"/>
    <property type="molecule type" value="Genomic_DNA"/>
</dbReference>
<name>A0A0F9WB54_9ZZZZ</name>
<evidence type="ECO:0000256" key="5">
    <source>
        <dbReference type="ARBA" id="ARBA00022989"/>
    </source>
</evidence>
<protein>
    <recommendedName>
        <fullName evidence="11">Anti sigma-E protein RseA N-terminal domain-containing protein</fullName>
    </recommendedName>
</protein>
<dbReference type="AlphaFoldDB" id="A0A0F9WB54"/>
<comment type="similarity">
    <text evidence="2">Belongs to the RseA family.</text>
</comment>
<evidence type="ECO:0000256" key="4">
    <source>
        <dbReference type="ARBA" id="ARBA00022692"/>
    </source>
</evidence>
<evidence type="ECO:0000259" key="8">
    <source>
        <dbReference type="Pfam" id="PF03872"/>
    </source>
</evidence>
<reference evidence="10" key="1">
    <citation type="journal article" date="2015" name="Nature">
        <title>Complex archaea that bridge the gap between prokaryotes and eukaryotes.</title>
        <authorList>
            <person name="Spang A."/>
            <person name="Saw J.H."/>
            <person name="Jorgensen S.L."/>
            <person name="Zaremba-Niedzwiedzka K."/>
            <person name="Martijn J."/>
            <person name="Lind A.E."/>
            <person name="van Eijk R."/>
            <person name="Schleper C."/>
            <person name="Guy L."/>
            <person name="Ettema T.J."/>
        </authorList>
    </citation>
    <scope>NUCLEOTIDE SEQUENCE</scope>
</reference>
<evidence type="ECO:0000313" key="10">
    <source>
        <dbReference type="EMBL" id="KKO09588.1"/>
    </source>
</evidence>
<evidence type="ECO:0000259" key="9">
    <source>
        <dbReference type="Pfam" id="PF03873"/>
    </source>
</evidence>
<accession>A0A0F9WB54</accession>
<organism evidence="10">
    <name type="scientific">marine sediment metagenome</name>
    <dbReference type="NCBI Taxonomy" id="412755"/>
    <lineage>
        <taxon>unclassified sequences</taxon>
        <taxon>metagenomes</taxon>
        <taxon>ecological metagenomes</taxon>
    </lineage>
</organism>
<dbReference type="InterPro" id="IPR005573">
    <property type="entry name" value="Anti-sigma_E_RseA_C"/>
</dbReference>
<keyword evidence="3" id="KW-1003">Cell membrane</keyword>
<comment type="subcellular location">
    <subcellularLocation>
        <location evidence="1">Cell membrane</location>
        <topology evidence="1">Single-pass membrane protein</topology>
    </subcellularLocation>
</comment>
<keyword evidence="6" id="KW-0472">Membrane</keyword>
<keyword evidence="4" id="KW-0812">Transmembrane</keyword>
<evidence type="ECO:0000256" key="7">
    <source>
        <dbReference type="SAM" id="MobiDB-lite"/>
    </source>
</evidence>
<evidence type="ECO:0000256" key="3">
    <source>
        <dbReference type="ARBA" id="ARBA00022475"/>
    </source>
</evidence>
<dbReference type="GO" id="GO:0016989">
    <property type="term" value="F:sigma factor antagonist activity"/>
    <property type="evidence" value="ECO:0007669"/>
    <property type="project" value="InterPro"/>
</dbReference>
<dbReference type="Pfam" id="PF03872">
    <property type="entry name" value="RseA_N"/>
    <property type="match status" value="1"/>
</dbReference>
<dbReference type="InterPro" id="IPR052383">
    <property type="entry name" value="Anti-sigma-E_RseA-like"/>
</dbReference>
<feature type="domain" description="Anti sigma-E protein RseA C-terminal" evidence="9">
    <location>
        <begin position="138"/>
        <end position="178"/>
    </location>
</feature>
<dbReference type="InterPro" id="IPR005572">
    <property type="entry name" value="Anti-sigma_E_RseA_N"/>
</dbReference>
<comment type="caution">
    <text evidence="10">The sequence shown here is derived from an EMBL/GenBank/DDBJ whole genome shotgun (WGS) entry which is preliminary data.</text>
</comment>
<evidence type="ECO:0000256" key="1">
    <source>
        <dbReference type="ARBA" id="ARBA00004162"/>
    </source>
</evidence>
<dbReference type="PANTHER" id="PTHR38104:SF1">
    <property type="entry name" value="ANTI-SIGMA-E FACTOR RSEA"/>
    <property type="match status" value="1"/>
</dbReference>
<feature type="region of interest" description="Disordered" evidence="7">
    <location>
        <begin position="173"/>
        <end position="199"/>
    </location>
</feature>